<dbReference type="EMBL" id="JAPCID010000011">
    <property type="protein sequence ID" value="MDA0137819.1"/>
    <property type="molecule type" value="Genomic_DNA"/>
</dbReference>
<dbReference type="InterPro" id="IPR001689">
    <property type="entry name" value="Flag_FliM"/>
</dbReference>
<dbReference type="InterPro" id="IPR001543">
    <property type="entry name" value="FliN-like_C"/>
</dbReference>
<feature type="domain" description="Flagellar motor switch protein FliN-like C-terminal" evidence="10">
    <location>
        <begin position="252"/>
        <end position="321"/>
    </location>
</feature>
<keyword evidence="9" id="KW-0975">Bacterial flagellum</keyword>
<dbReference type="RefSeq" id="WP_202952916.1">
    <property type="nucleotide sequence ID" value="NZ_JAPCID010000011.1"/>
</dbReference>
<accession>A0ABT4RH21</accession>
<keyword evidence="5" id="KW-1003">Cell membrane</keyword>
<evidence type="ECO:0000259" key="10">
    <source>
        <dbReference type="Pfam" id="PF01052"/>
    </source>
</evidence>
<reference evidence="11" key="1">
    <citation type="submission" date="2022-10" db="EMBL/GenBank/DDBJ databases">
        <title>The WGS of Solirubrobacter sp. CPCC 204708.</title>
        <authorList>
            <person name="Jiang Z."/>
        </authorList>
    </citation>
    <scope>NUCLEOTIDE SEQUENCE</scope>
    <source>
        <strain evidence="11">CPCC 204708</strain>
    </source>
</reference>
<evidence type="ECO:0000256" key="1">
    <source>
        <dbReference type="ARBA" id="ARBA00004117"/>
    </source>
</evidence>
<dbReference type="CDD" id="cd17908">
    <property type="entry name" value="FliM"/>
    <property type="match status" value="1"/>
</dbReference>
<protein>
    <recommendedName>
        <fullName evidence="4">Flagellar motor switch protein FliM</fullName>
    </recommendedName>
</protein>
<dbReference type="Gene3D" id="3.40.1550.10">
    <property type="entry name" value="CheC-like"/>
    <property type="match status" value="1"/>
</dbReference>
<evidence type="ECO:0000256" key="3">
    <source>
        <dbReference type="ARBA" id="ARBA00011049"/>
    </source>
</evidence>
<evidence type="ECO:0000256" key="8">
    <source>
        <dbReference type="ARBA" id="ARBA00023136"/>
    </source>
</evidence>
<name>A0ABT4RH21_9ACTN</name>
<dbReference type="Pfam" id="PF02154">
    <property type="entry name" value="FliM"/>
    <property type="match status" value="1"/>
</dbReference>
<keyword evidence="8" id="KW-0472">Membrane</keyword>
<dbReference type="Gene3D" id="2.30.330.10">
    <property type="entry name" value="SpoA-like"/>
    <property type="match status" value="1"/>
</dbReference>
<comment type="caution">
    <text evidence="11">The sequence shown here is derived from an EMBL/GenBank/DDBJ whole genome shotgun (WGS) entry which is preliminary data.</text>
</comment>
<gene>
    <name evidence="11" type="ORF">OJ962_09940</name>
</gene>
<dbReference type="Pfam" id="PF01052">
    <property type="entry name" value="FliMN_C"/>
    <property type="match status" value="1"/>
</dbReference>
<comment type="subcellular location">
    <subcellularLocation>
        <location evidence="1">Bacterial flagellum basal body</location>
    </subcellularLocation>
    <subcellularLocation>
        <location evidence="2">Cell membrane</location>
        <topology evidence="2">Peripheral membrane protein</topology>
    </subcellularLocation>
</comment>
<evidence type="ECO:0000256" key="7">
    <source>
        <dbReference type="ARBA" id="ARBA00022779"/>
    </source>
</evidence>
<dbReference type="InterPro" id="IPR036429">
    <property type="entry name" value="SpoA-like_sf"/>
</dbReference>
<evidence type="ECO:0000313" key="12">
    <source>
        <dbReference type="Proteomes" id="UP001147700"/>
    </source>
</evidence>
<dbReference type="Proteomes" id="UP001147700">
    <property type="component" value="Unassembled WGS sequence"/>
</dbReference>
<dbReference type="SUPFAM" id="SSF103039">
    <property type="entry name" value="CheC-like"/>
    <property type="match status" value="1"/>
</dbReference>
<keyword evidence="12" id="KW-1185">Reference proteome</keyword>
<keyword evidence="7" id="KW-0283">Flagellar rotation</keyword>
<dbReference type="InterPro" id="IPR028976">
    <property type="entry name" value="CheC-like_sf"/>
</dbReference>
<dbReference type="SUPFAM" id="SSF101801">
    <property type="entry name" value="Surface presentation of antigens (SPOA)"/>
    <property type="match status" value="1"/>
</dbReference>
<evidence type="ECO:0000256" key="5">
    <source>
        <dbReference type="ARBA" id="ARBA00022475"/>
    </source>
</evidence>
<evidence type="ECO:0000256" key="9">
    <source>
        <dbReference type="ARBA" id="ARBA00023143"/>
    </source>
</evidence>
<dbReference type="PANTHER" id="PTHR30034">
    <property type="entry name" value="FLAGELLAR MOTOR SWITCH PROTEIN FLIM"/>
    <property type="match status" value="1"/>
</dbReference>
<evidence type="ECO:0000313" key="11">
    <source>
        <dbReference type="EMBL" id="MDA0137819.1"/>
    </source>
</evidence>
<keyword evidence="6" id="KW-0145">Chemotaxis</keyword>
<keyword evidence="11" id="KW-0282">Flagellum</keyword>
<dbReference type="PANTHER" id="PTHR30034:SF6">
    <property type="entry name" value="YOP PROTEINS TRANSLOCATION PROTEIN Q"/>
    <property type="match status" value="1"/>
</dbReference>
<proteinExistence type="inferred from homology"/>
<sequence>MSAGGPVLSEDAIAALVDAARDGRLPEEKPVPQRRRRMRAVDFTRPTKFTAEQERRLGRTLEAFCRTASTRLSAELRVPLEFELLTSSQLTWANAHSAVPSSSTSAIFEVEPIGTRMLLSTESTLLLGAIELLLGGSIDGGVKDRRMTDIDQALGRHFFERLLAQLTLIWTDVAGLSLNLETVDQHLETAQMVSVSEPTLSMMVEARLGGISATMALLIPWSAIAPVADQFGSREDSKGPRSEDEKSSVRQAVGSVEMMVRAEVASVMMPIEAVLALKEGDLLRLNSPAAAGITLYADQVPVHTGRPGRSGSRRAVQVTANIAKGGLR</sequence>
<evidence type="ECO:0000256" key="4">
    <source>
        <dbReference type="ARBA" id="ARBA00021898"/>
    </source>
</evidence>
<comment type="similarity">
    <text evidence="3">Belongs to the FliM family.</text>
</comment>
<evidence type="ECO:0000256" key="2">
    <source>
        <dbReference type="ARBA" id="ARBA00004202"/>
    </source>
</evidence>
<keyword evidence="11" id="KW-0966">Cell projection</keyword>
<keyword evidence="11" id="KW-0969">Cilium</keyword>
<evidence type="ECO:0000256" key="6">
    <source>
        <dbReference type="ARBA" id="ARBA00022500"/>
    </source>
</evidence>
<organism evidence="11 12">
    <name type="scientific">Solirubrobacter deserti</name>
    <dbReference type="NCBI Taxonomy" id="2282478"/>
    <lineage>
        <taxon>Bacteria</taxon>
        <taxon>Bacillati</taxon>
        <taxon>Actinomycetota</taxon>
        <taxon>Thermoleophilia</taxon>
        <taxon>Solirubrobacterales</taxon>
        <taxon>Solirubrobacteraceae</taxon>
        <taxon>Solirubrobacter</taxon>
    </lineage>
</organism>